<evidence type="ECO:0008006" key="10">
    <source>
        <dbReference type="Google" id="ProtNLM"/>
    </source>
</evidence>
<dbReference type="EMBL" id="KB446556">
    <property type="protein sequence ID" value="EME87123.1"/>
    <property type="molecule type" value="Genomic_DNA"/>
</dbReference>
<dbReference type="PRINTS" id="PR00385">
    <property type="entry name" value="P450"/>
</dbReference>
<dbReference type="GO" id="GO:0005506">
    <property type="term" value="F:iron ion binding"/>
    <property type="evidence" value="ECO:0007669"/>
    <property type="project" value="InterPro"/>
</dbReference>
<dbReference type="Gene3D" id="1.10.630.10">
    <property type="entry name" value="Cytochrome P450"/>
    <property type="match status" value="1"/>
</dbReference>
<dbReference type="GeneID" id="19338755"/>
<comment type="similarity">
    <text evidence="2 7">Belongs to the cytochrome P450 family.</text>
</comment>
<dbReference type="SUPFAM" id="SSF48264">
    <property type="entry name" value="Cytochrome P450"/>
    <property type="match status" value="1"/>
</dbReference>
<dbReference type="PROSITE" id="PS00086">
    <property type="entry name" value="CYTOCHROME_P450"/>
    <property type="match status" value="1"/>
</dbReference>
<evidence type="ECO:0000256" key="3">
    <source>
        <dbReference type="ARBA" id="ARBA00022617"/>
    </source>
</evidence>
<dbReference type="VEuPathDB" id="FungiDB:MYCFIDRAFT_30470"/>
<evidence type="ECO:0000256" key="6">
    <source>
        <dbReference type="PIRSR" id="PIRSR602401-1"/>
    </source>
</evidence>
<dbReference type="InterPro" id="IPR036396">
    <property type="entry name" value="Cyt_P450_sf"/>
</dbReference>
<organism evidence="8 9">
    <name type="scientific">Pseudocercospora fijiensis (strain CIRAD86)</name>
    <name type="common">Black leaf streak disease fungus</name>
    <name type="synonym">Mycosphaerella fijiensis</name>
    <dbReference type="NCBI Taxonomy" id="383855"/>
    <lineage>
        <taxon>Eukaryota</taxon>
        <taxon>Fungi</taxon>
        <taxon>Dikarya</taxon>
        <taxon>Ascomycota</taxon>
        <taxon>Pezizomycotina</taxon>
        <taxon>Dothideomycetes</taxon>
        <taxon>Dothideomycetidae</taxon>
        <taxon>Mycosphaerellales</taxon>
        <taxon>Mycosphaerellaceae</taxon>
        <taxon>Pseudocercospora</taxon>
    </lineage>
</organism>
<dbReference type="HOGENOM" id="CLU_001570_14_11_1"/>
<dbReference type="KEGG" id="pfj:MYCFIDRAFT_30470"/>
<protein>
    <recommendedName>
        <fullName evidence="10">Cytochrome P450 monooxygenase</fullName>
    </recommendedName>
</protein>
<keyword evidence="5 6" id="KW-0408">Iron</keyword>
<reference evidence="8 9" key="1">
    <citation type="journal article" date="2012" name="PLoS Pathog.">
        <title>Diverse lifestyles and strategies of plant pathogenesis encoded in the genomes of eighteen Dothideomycetes fungi.</title>
        <authorList>
            <person name="Ohm R.A."/>
            <person name="Feau N."/>
            <person name="Henrissat B."/>
            <person name="Schoch C.L."/>
            <person name="Horwitz B.A."/>
            <person name="Barry K.W."/>
            <person name="Condon B.J."/>
            <person name="Copeland A.C."/>
            <person name="Dhillon B."/>
            <person name="Glaser F."/>
            <person name="Hesse C.N."/>
            <person name="Kosti I."/>
            <person name="LaButti K."/>
            <person name="Lindquist E.A."/>
            <person name="Lucas S."/>
            <person name="Salamov A.A."/>
            <person name="Bradshaw R.E."/>
            <person name="Ciuffetti L."/>
            <person name="Hamelin R.C."/>
            <person name="Kema G.H.J."/>
            <person name="Lawrence C."/>
            <person name="Scott J.A."/>
            <person name="Spatafora J.W."/>
            <person name="Turgeon B.G."/>
            <person name="de Wit P.J.G.M."/>
            <person name="Zhong S."/>
            <person name="Goodwin S.B."/>
            <person name="Grigoriev I.V."/>
        </authorList>
    </citation>
    <scope>NUCLEOTIDE SEQUENCE [LARGE SCALE GENOMIC DNA]</scope>
    <source>
        <strain evidence="8 9">CIRAD86</strain>
    </source>
</reference>
<evidence type="ECO:0000256" key="2">
    <source>
        <dbReference type="ARBA" id="ARBA00010617"/>
    </source>
</evidence>
<keyword evidence="7" id="KW-0503">Monooxygenase</keyword>
<dbReference type="Pfam" id="PF00067">
    <property type="entry name" value="p450"/>
    <property type="match status" value="1"/>
</dbReference>
<dbReference type="AlphaFoldDB" id="M3BDA0"/>
<dbReference type="GO" id="GO:0004497">
    <property type="term" value="F:monooxygenase activity"/>
    <property type="evidence" value="ECO:0007669"/>
    <property type="project" value="UniProtKB-KW"/>
</dbReference>
<name>M3BDA0_PSEFD</name>
<evidence type="ECO:0000313" key="9">
    <source>
        <dbReference type="Proteomes" id="UP000016932"/>
    </source>
</evidence>
<dbReference type="OrthoDB" id="1470350at2759"/>
<keyword evidence="3 6" id="KW-0349">Heme</keyword>
<proteinExistence type="inferred from homology"/>
<dbReference type="GO" id="GO:0020037">
    <property type="term" value="F:heme binding"/>
    <property type="evidence" value="ECO:0007669"/>
    <property type="project" value="InterPro"/>
</dbReference>
<accession>M3BDA0</accession>
<evidence type="ECO:0000256" key="5">
    <source>
        <dbReference type="ARBA" id="ARBA00023004"/>
    </source>
</evidence>
<feature type="binding site" description="axial binding residue" evidence="6">
    <location>
        <position position="439"/>
    </location>
    <ligand>
        <name>heme</name>
        <dbReference type="ChEBI" id="CHEBI:30413"/>
    </ligand>
    <ligandPart>
        <name>Fe</name>
        <dbReference type="ChEBI" id="CHEBI:18248"/>
    </ligandPart>
</feature>
<dbReference type="InterPro" id="IPR001128">
    <property type="entry name" value="Cyt_P450"/>
</dbReference>
<evidence type="ECO:0000256" key="1">
    <source>
        <dbReference type="ARBA" id="ARBA00001971"/>
    </source>
</evidence>
<evidence type="ECO:0000256" key="4">
    <source>
        <dbReference type="ARBA" id="ARBA00022723"/>
    </source>
</evidence>
<dbReference type="CDD" id="cd11058">
    <property type="entry name" value="CYP60B-like"/>
    <property type="match status" value="1"/>
</dbReference>
<dbReference type="InterPro" id="IPR050121">
    <property type="entry name" value="Cytochrome_P450_monoxygenase"/>
</dbReference>
<keyword evidence="7" id="KW-0560">Oxidoreductase</keyword>
<dbReference type="STRING" id="383855.M3BDA0"/>
<evidence type="ECO:0000313" key="8">
    <source>
        <dbReference type="EMBL" id="EME87123.1"/>
    </source>
</evidence>
<dbReference type="InterPro" id="IPR002401">
    <property type="entry name" value="Cyt_P450_E_grp-I"/>
</dbReference>
<gene>
    <name evidence="8" type="ORF">MYCFIDRAFT_30470</name>
</gene>
<dbReference type="InterPro" id="IPR017972">
    <property type="entry name" value="Cyt_P450_CS"/>
</dbReference>
<dbReference type="PANTHER" id="PTHR24305:SF210">
    <property type="entry name" value="CYTOCHROME P450 MONOOXYGENASE ASQL-RELATED"/>
    <property type="match status" value="1"/>
</dbReference>
<dbReference type="GO" id="GO:0016705">
    <property type="term" value="F:oxidoreductase activity, acting on paired donors, with incorporation or reduction of molecular oxygen"/>
    <property type="evidence" value="ECO:0007669"/>
    <property type="project" value="InterPro"/>
</dbReference>
<sequence>MASIPWPALLKLVLALFIWTGTRVIYNIYFHPLRSFPGPVLARATRLYSVYIRAAGLSDWKALQWHNQYGGIVRVAPDELSFSTGSAWEDIYGTKLSKSQRLQKDPHFYMGATAPNGEKNLGAANDEDHSRIRSVIAHGFSDRALHTQEGLIRAHVDRLVQHLGDLHEKPTDIVRWIHHHAYDVIAHLCFGQDLDALSSKGWFPPAKAVFEGIREGVTLIEVLRFVPFKATVLGMLVWAFGKARRENFDASVSRAMLRLRQEETDNVDFISYILRAKESAKELTPSELTANVALLIDAGSETTATMLCGCLFYLSMDRTTLEALTSTLRNEFKTYDEITLRSLAKMKPLTNVLQESLRVYPPLPASLPRMIPGTGATINGILVPPKTRVGVHQLAAYHSAKNFAQPDKFLPERWDGTDERFAHDQRYVLQPFSLGSRGCLGKNLAWAEMRLTLACLLWSFDLILEPGQEKWHKKQLTWFIWDKKPLHMRFVPRRK</sequence>
<dbReference type="Proteomes" id="UP000016932">
    <property type="component" value="Unassembled WGS sequence"/>
</dbReference>
<keyword evidence="4 6" id="KW-0479">Metal-binding</keyword>
<dbReference type="eggNOG" id="KOG0158">
    <property type="taxonomic scope" value="Eukaryota"/>
</dbReference>
<dbReference type="RefSeq" id="XP_007922381.1">
    <property type="nucleotide sequence ID" value="XM_007924190.1"/>
</dbReference>
<keyword evidence="9" id="KW-1185">Reference proteome</keyword>
<evidence type="ECO:0000256" key="7">
    <source>
        <dbReference type="RuleBase" id="RU000461"/>
    </source>
</evidence>
<dbReference type="PRINTS" id="PR00463">
    <property type="entry name" value="EP450I"/>
</dbReference>
<dbReference type="PANTHER" id="PTHR24305">
    <property type="entry name" value="CYTOCHROME P450"/>
    <property type="match status" value="1"/>
</dbReference>
<comment type="cofactor">
    <cofactor evidence="1 6">
        <name>heme</name>
        <dbReference type="ChEBI" id="CHEBI:30413"/>
    </cofactor>
</comment>